<dbReference type="PANTHER" id="PTHR43133">
    <property type="entry name" value="RNA POLYMERASE ECF-TYPE SIGMA FACTO"/>
    <property type="match status" value="1"/>
</dbReference>
<evidence type="ECO:0000259" key="5">
    <source>
        <dbReference type="Pfam" id="PF04542"/>
    </source>
</evidence>
<evidence type="ECO:0000256" key="4">
    <source>
        <dbReference type="ARBA" id="ARBA00023163"/>
    </source>
</evidence>
<keyword evidence="2" id="KW-0805">Transcription regulation</keyword>
<comment type="similarity">
    <text evidence="1">Belongs to the sigma-70 factor family. ECF subfamily.</text>
</comment>
<accession>A0A495ITH2</accession>
<dbReference type="RefSeq" id="WP_121195564.1">
    <property type="nucleotide sequence ID" value="NZ_RBKU01000001.1"/>
</dbReference>
<reference evidence="7 8" key="1">
    <citation type="submission" date="2018-10" db="EMBL/GenBank/DDBJ databases">
        <title>Genomic Encyclopedia of Archaeal and Bacterial Type Strains, Phase II (KMG-II): from individual species to whole genera.</title>
        <authorList>
            <person name="Goeker M."/>
        </authorList>
    </citation>
    <scope>NUCLEOTIDE SEQUENCE [LARGE SCALE GENOMIC DNA]</scope>
    <source>
        <strain evidence="7 8">DSM 18602</strain>
    </source>
</reference>
<dbReference type="InterPro" id="IPR013324">
    <property type="entry name" value="RNA_pol_sigma_r3/r4-like"/>
</dbReference>
<keyword evidence="8" id="KW-1185">Reference proteome</keyword>
<dbReference type="Gene3D" id="1.10.10.10">
    <property type="entry name" value="Winged helix-like DNA-binding domain superfamily/Winged helix DNA-binding domain"/>
    <property type="match status" value="1"/>
</dbReference>
<dbReference type="Gene3D" id="1.10.1740.10">
    <property type="match status" value="1"/>
</dbReference>
<gene>
    <name evidence="7" type="ORF">BDD43_0046</name>
</gene>
<evidence type="ECO:0000256" key="2">
    <source>
        <dbReference type="ARBA" id="ARBA00023015"/>
    </source>
</evidence>
<dbReference type="Pfam" id="PF08281">
    <property type="entry name" value="Sigma70_r4_2"/>
    <property type="match status" value="1"/>
</dbReference>
<dbReference type="GO" id="GO:0006352">
    <property type="term" value="P:DNA-templated transcription initiation"/>
    <property type="evidence" value="ECO:0007669"/>
    <property type="project" value="InterPro"/>
</dbReference>
<dbReference type="NCBIfam" id="TIGR02937">
    <property type="entry name" value="sigma70-ECF"/>
    <property type="match status" value="1"/>
</dbReference>
<organism evidence="7 8">
    <name type="scientific">Mucilaginibacter gracilis</name>
    <dbReference type="NCBI Taxonomy" id="423350"/>
    <lineage>
        <taxon>Bacteria</taxon>
        <taxon>Pseudomonadati</taxon>
        <taxon>Bacteroidota</taxon>
        <taxon>Sphingobacteriia</taxon>
        <taxon>Sphingobacteriales</taxon>
        <taxon>Sphingobacteriaceae</taxon>
        <taxon>Mucilaginibacter</taxon>
    </lineage>
</organism>
<dbReference type="OrthoDB" id="799938at2"/>
<dbReference type="SUPFAM" id="SSF88946">
    <property type="entry name" value="Sigma2 domain of RNA polymerase sigma factors"/>
    <property type="match status" value="1"/>
</dbReference>
<dbReference type="InterPro" id="IPR013249">
    <property type="entry name" value="RNA_pol_sigma70_r4_t2"/>
</dbReference>
<feature type="domain" description="RNA polymerase sigma factor 70 region 4 type 2" evidence="6">
    <location>
        <begin position="126"/>
        <end position="174"/>
    </location>
</feature>
<keyword evidence="4" id="KW-0804">Transcription</keyword>
<dbReference type="SUPFAM" id="SSF88659">
    <property type="entry name" value="Sigma3 and sigma4 domains of RNA polymerase sigma factors"/>
    <property type="match status" value="1"/>
</dbReference>
<dbReference type="GO" id="GO:0016987">
    <property type="term" value="F:sigma factor activity"/>
    <property type="evidence" value="ECO:0007669"/>
    <property type="project" value="UniProtKB-KW"/>
</dbReference>
<name>A0A495ITH2_9SPHI</name>
<dbReference type="InterPro" id="IPR039425">
    <property type="entry name" value="RNA_pol_sigma-70-like"/>
</dbReference>
<sequence length="193" mass="22370">MQISQDREYELIRKLKEQDENAFSQLYSLYVKRIYAYALNILKSPILAEDVVQDTFVKLWESAAFLQTDRSLLPFLFTIAKNTSLNMIRRGSRETWITDEIAMHSIDLAEDAHQYTQRKQTSGFISDAIEQLPPQRKLIYDLCRNNGYSYKQAAEKLGISDSTVNSQMVKAIKFIKAYMVRNGALLLLLLMKK</sequence>
<evidence type="ECO:0000256" key="1">
    <source>
        <dbReference type="ARBA" id="ARBA00010641"/>
    </source>
</evidence>
<dbReference type="Proteomes" id="UP000268007">
    <property type="component" value="Unassembled WGS sequence"/>
</dbReference>
<dbReference type="AlphaFoldDB" id="A0A495ITH2"/>
<dbReference type="InterPro" id="IPR014284">
    <property type="entry name" value="RNA_pol_sigma-70_dom"/>
</dbReference>
<dbReference type="EMBL" id="RBKU01000001">
    <property type="protein sequence ID" value="RKR79960.1"/>
    <property type="molecule type" value="Genomic_DNA"/>
</dbReference>
<keyword evidence="3" id="KW-0731">Sigma factor</keyword>
<dbReference type="GO" id="GO:0003677">
    <property type="term" value="F:DNA binding"/>
    <property type="evidence" value="ECO:0007669"/>
    <property type="project" value="InterPro"/>
</dbReference>
<evidence type="ECO:0000313" key="7">
    <source>
        <dbReference type="EMBL" id="RKR79960.1"/>
    </source>
</evidence>
<dbReference type="NCBIfam" id="TIGR02985">
    <property type="entry name" value="Sig70_bacteroi1"/>
    <property type="match status" value="1"/>
</dbReference>
<evidence type="ECO:0000256" key="3">
    <source>
        <dbReference type="ARBA" id="ARBA00023082"/>
    </source>
</evidence>
<dbReference type="PANTHER" id="PTHR43133:SF46">
    <property type="entry name" value="RNA POLYMERASE SIGMA-70 FACTOR ECF SUBFAMILY"/>
    <property type="match status" value="1"/>
</dbReference>
<feature type="domain" description="RNA polymerase sigma-70 region 2" evidence="5">
    <location>
        <begin position="26"/>
        <end position="93"/>
    </location>
</feature>
<evidence type="ECO:0000313" key="8">
    <source>
        <dbReference type="Proteomes" id="UP000268007"/>
    </source>
</evidence>
<dbReference type="Pfam" id="PF04542">
    <property type="entry name" value="Sigma70_r2"/>
    <property type="match status" value="1"/>
</dbReference>
<comment type="caution">
    <text evidence="7">The sequence shown here is derived from an EMBL/GenBank/DDBJ whole genome shotgun (WGS) entry which is preliminary data.</text>
</comment>
<evidence type="ECO:0000259" key="6">
    <source>
        <dbReference type="Pfam" id="PF08281"/>
    </source>
</evidence>
<protein>
    <submittedName>
        <fullName evidence="7">RNA polymerase sigma-70 factor (ECF subfamily)</fullName>
    </submittedName>
</protein>
<proteinExistence type="inferred from homology"/>
<dbReference type="InterPro" id="IPR014327">
    <property type="entry name" value="RNA_pol_sigma70_bacteroid"/>
</dbReference>
<dbReference type="InterPro" id="IPR007627">
    <property type="entry name" value="RNA_pol_sigma70_r2"/>
</dbReference>
<dbReference type="InterPro" id="IPR036388">
    <property type="entry name" value="WH-like_DNA-bd_sf"/>
</dbReference>
<dbReference type="InterPro" id="IPR013325">
    <property type="entry name" value="RNA_pol_sigma_r2"/>
</dbReference>